<dbReference type="PRINTS" id="PR00983">
    <property type="entry name" value="TRNASYNTHCYS"/>
</dbReference>
<evidence type="ECO:0000256" key="3">
    <source>
        <dbReference type="ARBA" id="ARBA00007723"/>
    </source>
</evidence>
<dbReference type="GO" id="GO:0010125">
    <property type="term" value="P:mycothiol biosynthetic process"/>
    <property type="evidence" value="ECO:0007669"/>
    <property type="project" value="InterPro"/>
</dbReference>
<dbReference type="GO" id="GO:0005829">
    <property type="term" value="C:cytosol"/>
    <property type="evidence" value="ECO:0007669"/>
    <property type="project" value="TreeGrafter"/>
</dbReference>
<feature type="compositionally biased region" description="Basic and acidic residues" evidence="14">
    <location>
        <begin position="208"/>
        <end position="217"/>
    </location>
</feature>
<evidence type="ECO:0000256" key="12">
    <source>
        <dbReference type="ARBA" id="ARBA00033376"/>
    </source>
</evidence>
<dbReference type="EMBL" id="RHPJ01000003">
    <property type="protein sequence ID" value="TGO04503.1"/>
    <property type="molecule type" value="Genomic_DNA"/>
</dbReference>
<sequence length="441" mass="47137">MHAWRSPAVPVLPAAPGAEAGARASARRTLVHDSATREVRAVGGPRRASLYVCGITPYDATHLGHAATYLTFDLLVRSWRDAGLAVTYAQNVTDVDDPLLERARETGVDWRDLAASQTDLFRGDMEALRIIAPDHYLGAVETVPDVVRAVERMLADGAAYRVGPGADGHGDGDVYADLAKDVRFGLEPMGDGVDEVSRLAEFSAMGGDPDRPGKRSPLDPLLWRTERPDDPSWDGRGLGRGRPGWHVECATIAAMTLGAPVDVQGGGRDLRFPHHEMSTSHLRMISGDARPVGAQVHAGLLAYEGEKMSKSRGNLVLVSRLLAEGVEAMAIRLVLLAHRYSTSWEFHHAELIDAARRLATWRDAVARTSELDDPASADVVEEVRAALADDLDAPRALAAVDAWVGRVLASDTSDSSDERGTAPGGGAVVRDAVDALLGVAL</sequence>
<keyword evidence="7 16" id="KW-0436">Ligase</keyword>
<dbReference type="GO" id="GO:0006423">
    <property type="term" value="P:cysteinyl-tRNA aminoacylation"/>
    <property type="evidence" value="ECO:0007669"/>
    <property type="project" value="TreeGrafter"/>
</dbReference>
<dbReference type="GO" id="GO:0035446">
    <property type="term" value="F:cysteine-glucosaminylinositol ligase activity"/>
    <property type="evidence" value="ECO:0007669"/>
    <property type="project" value="UniProtKB-EC"/>
</dbReference>
<dbReference type="InterPro" id="IPR017812">
    <property type="entry name" value="Mycothiol_ligase_MshC"/>
</dbReference>
<dbReference type="AlphaFoldDB" id="A0A4Z1E1S9"/>
<reference evidence="16 17" key="1">
    <citation type="submission" date="2018-11" db="EMBL/GenBank/DDBJ databases">
        <title>Complete genome sequencing of the Actinobacteria Serinibacter sp. K3-2.</title>
        <authorList>
            <person name="Rakitin A.L."/>
            <person name="Beletsky A.V."/>
            <person name="Mardanov A.V."/>
            <person name="Ravin N.V."/>
            <person name="Gromova A.S."/>
            <person name="Filippova S.N."/>
            <person name="Gal'Chenko V.F."/>
        </authorList>
    </citation>
    <scope>NUCLEOTIDE SEQUENCE [LARGE SCALE GENOMIC DNA]</scope>
    <source>
        <strain evidence="16 17">K3-2</strain>
    </source>
</reference>
<dbReference type="PANTHER" id="PTHR10890:SF3">
    <property type="entry name" value="CYSTEINE--TRNA LIGASE, CYTOPLASMIC"/>
    <property type="match status" value="1"/>
</dbReference>
<accession>A0A4Z1E1S9</accession>
<dbReference type="GO" id="GO:0004817">
    <property type="term" value="F:cysteine-tRNA ligase activity"/>
    <property type="evidence" value="ECO:0007669"/>
    <property type="project" value="TreeGrafter"/>
</dbReference>
<feature type="region of interest" description="Disordered" evidence="14">
    <location>
        <begin position="204"/>
        <end position="239"/>
    </location>
</feature>
<comment type="catalytic activity">
    <reaction evidence="13">
        <text>1D-myo-inositol 2-amino-2-deoxy-alpha-D-glucopyranoside + L-cysteine + ATP = 1D-myo-inositol 2-(L-cysteinylamino)-2-deoxy-alpha-D-glucopyranoside + AMP + diphosphate + H(+)</text>
        <dbReference type="Rhea" id="RHEA:26176"/>
        <dbReference type="ChEBI" id="CHEBI:15378"/>
        <dbReference type="ChEBI" id="CHEBI:30616"/>
        <dbReference type="ChEBI" id="CHEBI:33019"/>
        <dbReference type="ChEBI" id="CHEBI:35235"/>
        <dbReference type="ChEBI" id="CHEBI:58886"/>
        <dbReference type="ChEBI" id="CHEBI:58887"/>
        <dbReference type="ChEBI" id="CHEBI:456215"/>
        <dbReference type="EC" id="6.3.1.13"/>
    </reaction>
</comment>
<evidence type="ECO:0000256" key="7">
    <source>
        <dbReference type="ARBA" id="ARBA00022598"/>
    </source>
</evidence>
<keyword evidence="10" id="KW-0862">Zinc</keyword>
<keyword evidence="17" id="KW-1185">Reference proteome</keyword>
<dbReference type="InterPro" id="IPR032678">
    <property type="entry name" value="tRNA-synt_1_cat_dom"/>
</dbReference>
<dbReference type="Gene3D" id="1.20.120.640">
    <property type="entry name" value="Anticodon-binding domain of a subclass of class I aminoacyl-tRNA synthetases"/>
    <property type="match status" value="1"/>
</dbReference>
<dbReference type="NCBIfam" id="TIGR03447">
    <property type="entry name" value="mycothiol_MshC"/>
    <property type="match status" value="1"/>
</dbReference>
<evidence type="ECO:0000256" key="11">
    <source>
        <dbReference type="ARBA" id="ARBA00022840"/>
    </source>
</evidence>
<dbReference type="OrthoDB" id="9815130at2"/>
<dbReference type="InterPro" id="IPR024909">
    <property type="entry name" value="Cys-tRNA/MSH_ligase"/>
</dbReference>
<dbReference type="EC" id="6.3.1.13" evidence="5"/>
<evidence type="ECO:0000256" key="10">
    <source>
        <dbReference type="ARBA" id="ARBA00022833"/>
    </source>
</evidence>
<dbReference type="Proteomes" id="UP000297318">
    <property type="component" value="Unassembled WGS sequence"/>
</dbReference>
<protein>
    <recommendedName>
        <fullName evidence="6">L-cysteine:1D-myo-inositol 2-amino-2-deoxy-alpha-D-glucopyranoside ligase</fullName>
        <ecNumber evidence="5">6.3.1.13</ecNumber>
    </recommendedName>
    <alternativeName>
        <fullName evidence="12">Mycothiol ligase</fullName>
    </alternativeName>
</protein>
<keyword evidence="9" id="KW-0547">Nucleotide-binding</keyword>
<evidence type="ECO:0000256" key="4">
    <source>
        <dbReference type="ARBA" id="ARBA00011245"/>
    </source>
</evidence>
<dbReference type="PANTHER" id="PTHR10890">
    <property type="entry name" value="CYSTEINYL-TRNA SYNTHETASE"/>
    <property type="match status" value="1"/>
</dbReference>
<comment type="function">
    <text evidence="2">Catalyzes the ATP-dependent condensation of GlcN-Ins and L-cysteine to form L-Cys-GlcN-Ins.</text>
</comment>
<comment type="cofactor">
    <cofactor evidence="1">
        <name>Zn(2+)</name>
        <dbReference type="ChEBI" id="CHEBI:29105"/>
    </cofactor>
</comment>
<keyword evidence="11" id="KW-0067">ATP-binding</keyword>
<dbReference type="GO" id="GO:0046872">
    <property type="term" value="F:metal ion binding"/>
    <property type="evidence" value="ECO:0007669"/>
    <property type="project" value="UniProtKB-KW"/>
</dbReference>
<name>A0A4Z1E1S9_9MICO</name>
<evidence type="ECO:0000256" key="2">
    <source>
        <dbReference type="ARBA" id="ARBA00003679"/>
    </source>
</evidence>
<dbReference type="InterPro" id="IPR014729">
    <property type="entry name" value="Rossmann-like_a/b/a_fold"/>
</dbReference>
<evidence type="ECO:0000256" key="1">
    <source>
        <dbReference type="ARBA" id="ARBA00001947"/>
    </source>
</evidence>
<evidence type="ECO:0000256" key="5">
    <source>
        <dbReference type="ARBA" id="ARBA00012088"/>
    </source>
</evidence>
<evidence type="ECO:0000256" key="9">
    <source>
        <dbReference type="ARBA" id="ARBA00022741"/>
    </source>
</evidence>
<evidence type="ECO:0000256" key="14">
    <source>
        <dbReference type="SAM" id="MobiDB-lite"/>
    </source>
</evidence>
<dbReference type="RefSeq" id="WP_135850089.1">
    <property type="nucleotide sequence ID" value="NZ_RHPJ01000003.1"/>
</dbReference>
<evidence type="ECO:0000259" key="15">
    <source>
        <dbReference type="Pfam" id="PF01406"/>
    </source>
</evidence>
<evidence type="ECO:0000313" key="16">
    <source>
        <dbReference type="EMBL" id="TGO04503.1"/>
    </source>
</evidence>
<dbReference type="Gene3D" id="3.40.50.620">
    <property type="entry name" value="HUPs"/>
    <property type="match status" value="1"/>
</dbReference>
<evidence type="ECO:0000256" key="8">
    <source>
        <dbReference type="ARBA" id="ARBA00022723"/>
    </source>
</evidence>
<gene>
    <name evidence="16" type="ORF">SERN_2096</name>
</gene>
<proteinExistence type="inferred from homology"/>
<evidence type="ECO:0000313" key="17">
    <source>
        <dbReference type="Proteomes" id="UP000297318"/>
    </source>
</evidence>
<dbReference type="Pfam" id="PF01406">
    <property type="entry name" value="tRNA-synt_1e"/>
    <property type="match status" value="1"/>
</dbReference>
<comment type="similarity">
    <text evidence="3">Belongs to the class-I aminoacyl-tRNA synthetase family. MshC subfamily.</text>
</comment>
<evidence type="ECO:0000256" key="6">
    <source>
        <dbReference type="ARBA" id="ARBA00020068"/>
    </source>
</evidence>
<comment type="caution">
    <text evidence="16">The sequence shown here is derived from an EMBL/GenBank/DDBJ whole genome shotgun (WGS) entry which is preliminary data.</text>
</comment>
<keyword evidence="8" id="KW-0479">Metal-binding</keyword>
<dbReference type="GO" id="GO:0005524">
    <property type="term" value="F:ATP binding"/>
    <property type="evidence" value="ECO:0007669"/>
    <property type="project" value="UniProtKB-KW"/>
</dbReference>
<comment type="subunit">
    <text evidence="4">Monomer.</text>
</comment>
<dbReference type="SUPFAM" id="SSF52374">
    <property type="entry name" value="Nucleotidylyl transferase"/>
    <property type="match status" value="1"/>
</dbReference>
<organism evidence="16 17">
    <name type="scientific">Serinibacter arcticus</name>
    <dbReference type="NCBI Taxonomy" id="1655435"/>
    <lineage>
        <taxon>Bacteria</taxon>
        <taxon>Bacillati</taxon>
        <taxon>Actinomycetota</taxon>
        <taxon>Actinomycetes</taxon>
        <taxon>Micrococcales</taxon>
        <taxon>Beutenbergiaceae</taxon>
        <taxon>Serinibacter</taxon>
    </lineage>
</organism>
<feature type="domain" description="tRNA synthetases class I catalytic" evidence="15">
    <location>
        <begin position="45"/>
        <end position="354"/>
    </location>
</feature>
<evidence type="ECO:0000256" key="13">
    <source>
        <dbReference type="ARBA" id="ARBA00048350"/>
    </source>
</evidence>